<reference evidence="4 5" key="1">
    <citation type="submission" date="2021-05" db="EMBL/GenBank/DDBJ databases">
        <title>The draft genome of Geobacter luticola JCM 17780.</title>
        <authorList>
            <person name="Xu Z."/>
            <person name="Masuda Y."/>
            <person name="Itoh H."/>
            <person name="Senoo K."/>
        </authorList>
    </citation>
    <scope>NUCLEOTIDE SEQUENCE [LARGE SCALE GENOMIC DNA]</scope>
    <source>
        <strain evidence="4 5">JCM 17780</strain>
    </source>
</reference>
<dbReference type="PROSITE" id="PS51125">
    <property type="entry name" value="NHL"/>
    <property type="match status" value="1"/>
</dbReference>
<dbReference type="EMBL" id="JAHCVK010000012">
    <property type="protein sequence ID" value="MBT0654574.1"/>
    <property type="molecule type" value="Genomic_DNA"/>
</dbReference>
<dbReference type="PANTHER" id="PTHR24104:SF25">
    <property type="entry name" value="PROTEIN LIN-41"/>
    <property type="match status" value="1"/>
</dbReference>
<feature type="signal peptide" evidence="3">
    <location>
        <begin position="1"/>
        <end position="27"/>
    </location>
</feature>
<feature type="repeat" description="NHL" evidence="2">
    <location>
        <begin position="225"/>
        <end position="268"/>
    </location>
</feature>
<sequence length="316" mass="34787">MTSPARKHILLILLSLALVVPVQPAGAEEVKASFLYALSDATGTIPYNWVKLSVDPVKHEVYVVNPSDLTIRVFNDQGMEVYSFGDDLSLGYVSDLAVDEHGDMLVLTLKGEKYSLARANFRGDPKGTIELKDFPPAYTEGFSPRTLVYRAGHIYLVDKERMKVAVADGEGRFETGYDLAPLLKVEEKKRLETDMVGFSVDSQGNLLFTVPTTFTAGVLSPDGKLRTFGTKGSTPGRFNIVGGIAADDKGYIYVADTLRCVVMVFDREFTFKTEFGYRGIEPGNFIAPMDIVAMDGRVYVTQSRSRGVSVYRVSVT</sequence>
<dbReference type="Proteomes" id="UP000756860">
    <property type="component" value="Unassembled WGS sequence"/>
</dbReference>
<evidence type="ECO:0008006" key="6">
    <source>
        <dbReference type="Google" id="ProtNLM"/>
    </source>
</evidence>
<protein>
    <recommendedName>
        <fullName evidence="6">NHL repeat protein</fullName>
    </recommendedName>
</protein>
<keyword evidence="1" id="KW-0677">Repeat</keyword>
<keyword evidence="5" id="KW-1185">Reference proteome</keyword>
<gene>
    <name evidence="4" type="ORF">KI810_16095</name>
</gene>
<proteinExistence type="predicted"/>
<name>A0ABS5SGT3_9BACT</name>
<comment type="caution">
    <text evidence="4">The sequence shown here is derived from an EMBL/GenBank/DDBJ whole genome shotgun (WGS) entry which is preliminary data.</text>
</comment>
<accession>A0ABS5SGT3</accession>
<dbReference type="Gene3D" id="2.120.10.30">
    <property type="entry name" value="TolB, C-terminal domain"/>
    <property type="match status" value="1"/>
</dbReference>
<evidence type="ECO:0000256" key="1">
    <source>
        <dbReference type="ARBA" id="ARBA00022737"/>
    </source>
</evidence>
<evidence type="ECO:0000313" key="4">
    <source>
        <dbReference type="EMBL" id="MBT0654574.1"/>
    </source>
</evidence>
<evidence type="ECO:0000256" key="2">
    <source>
        <dbReference type="PROSITE-ProRule" id="PRU00504"/>
    </source>
</evidence>
<evidence type="ECO:0000256" key="3">
    <source>
        <dbReference type="SAM" id="SignalP"/>
    </source>
</evidence>
<dbReference type="RefSeq" id="WP_214176583.1">
    <property type="nucleotide sequence ID" value="NZ_JAHCVK010000012.1"/>
</dbReference>
<dbReference type="PANTHER" id="PTHR24104">
    <property type="entry name" value="E3 UBIQUITIN-PROTEIN LIGASE NHLRC1-RELATED"/>
    <property type="match status" value="1"/>
</dbReference>
<organism evidence="4 5">
    <name type="scientific">Geomobilimonas luticola</name>
    <dbReference type="NCBI Taxonomy" id="1114878"/>
    <lineage>
        <taxon>Bacteria</taxon>
        <taxon>Pseudomonadati</taxon>
        <taxon>Thermodesulfobacteriota</taxon>
        <taxon>Desulfuromonadia</taxon>
        <taxon>Geobacterales</taxon>
        <taxon>Geobacteraceae</taxon>
        <taxon>Geomobilimonas</taxon>
    </lineage>
</organism>
<feature type="chain" id="PRO_5047053970" description="NHL repeat protein" evidence="3">
    <location>
        <begin position="28"/>
        <end position="316"/>
    </location>
</feature>
<dbReference type="InterPro" id="IPR011042">
    <property type="entry name" value="6-blade_b-propeller_TolB-like"/>
</dbReference>
<evidence type="ECO:0000313" key="5">
    <source>
        <dbReference type="Proteomes" id="UP000756860"/>
    </source>
</evidence>
<dbReference type="InterPro" id="IPR001258">
    <property type="entry name" value="NHL_repeat"/>
</dbReference>
<dbReference type="SUPFAM" id="SSF101898">
    <property type="entry name" value="NHL repeat"/>
    <property type="match status" value="1"/>
</dbReference>
<dbReference type="InterPro" id="IPR050952">
    <property type="entry name" value="TRIM-NHL_E3_ligases"/>
</dbReference>
<keyword evidence="3" id="KW-0732">Signal</keyword>